<reference evidence="11" key="1">
    <citation type="submission" date="2022-02" db="EMBL/GenBank/DDBJ databases">
        <title>Coral-associated bacteria.</title>
        <authorList>
            <person name="Tang K."/>
            <person name="Wang X."/>
        </authorList>
    </citation>
    <scope>NUCLEOTIDE SEQUENCE</scope>
    <source>
        <strain evidence="11">SCSIO 43006</strain>
    </source>
</reference>
<dbReference type="SUPFAM" id="SSF52833">
    <property type="entry name" value="Thioredoxin-like"/>
    <property type="match status" value="1"/>
</dbReference>
<dbReference type="RefSeq" id="WP_252084844.1">
    <property type="nucleotide sequence ID" value="NZ_CP092418.1"/>
</dbReference>
<name>A0ABY4VE08_9GAMM</name>
<dbReference type="PIRSF" id="PIRSF000216">
    <property type="entry name" value="NADH_DH_24kDa"/>
    <property type="match status" value="1"/>
</dbReference>
<dbReference type="InterPro" id="IPR002023">
    <property type="entry name" value="NuoE-like"/>
</dbReference>
<keyword evidence="3" id="KW-0001">2Fe-2S</keyword>
<organism evidence="11 12">
    <name type="scientific">Microbulbifer variabilis</name>
    <dbReference type="NCBI Taxonomy" id="266805"/>
    <lineage>
        <taxon>Bacteria</taxon>
        <taxon>Pseudomonadati</taxon>
        <taxon>Pseudomonadota</taxon>
        <taxon>Gammaproteobacteria</taxon>
        <taxon>Cellvibrionales</taxon>
        <taxon>Microbulbiferaceae</taxon>
        <taxon>Microbulbifer</taxon>
    </lineage>
</organism>
<feature type="compositionally biased region" description="Basic and acidic residues" evidence="10">
    <location>
        <begin position="29"/>
        <end position="41"/>
    </location>
</feature>
<evidence type="ECO:0000313" key="12">
    <source>
        <dbReference type="Proteomes" id="UP001055658"/>
    </source>
</evidence>
<dbReference type="PANTHER" id="PTHR10371">
    <property type="entry name" value="NADH DEHYDROGENASE UBIQUINONE FLAVOPROTEIN 2, MITOCHONDRIAL"/>
    <property type="match status" value="1"/>
</dbReference>
<sequence length="188" mass="21063">MSSVLEPELIEVMEQSNKDPEELSETLTDEEKREIDEEASHYEGKSSVGLEALRIVQKYRGWISDGSLQAIANYLDMPVAQLESVATYFQLIFRQPVGKEVILLCKSASCWVMGCDQLQKHISQSLQIEPGQTTKDGIFTLLEAPCLGDCDKAPVLMLGEEMYRNLDESAIDALIDKKKQIHADKSSH</sequence>
<evidence type="ECO:0000256" key="10">
    <source>
        <dbReference type="SAM" id="MobiDB-lite"/>
    </source>
</evidence>
<gene>
    <name evidence="11" type="primary">nuoE</name>
    <name evidence="11" type="ORF">MJO52_04980</name>
</gene>
<evidence type="ECO:0000256" key="2">
    <source>
        <dbReference type="ARBA" id="ARBA00019898"/>
    </source>
</evidence>
<dbReference type="InterPro" id="IPR036249">
    <property type="entry name" value="Thioredoxin-like_sf"/>
</dbReference>
<evidence type="ECO:0000313" key="11">
    <source>
        <dbReference type="EMBL" id="USD22486.1"/>
    </source>
</evidence>
<evidence type="ECO:0000256" key="4">
    <source>
        <dbReference type="ARBA" id="ARBA00022723"/>
    </source>
</evidence>
<dbReference type="Proteomes" id="UP001055658">
    <property type="component" value="Chromosome"/>
</dbReference>
<evidence type="ECO:0000256" key="1">
    <source>
        <dbReference type="ARBA" id="ARBA00010643"/>
    </source>
</evidence>
<evidence type="ECO:0000256" key="9">
    <source>
        <dbReference type="ARBA" id="ARBA00034078"/>
    </source>
</evidence>
<keyword evidence="11" id="KW-0560">Oxidoreductase</keyword>
<dbReference type="CDD" id="cd03064">
    <property type="entry name" value="TRX_Fd_NuoE"/>
    <property type="match status" value="1"/>
</dbReference>
<evidence type="ECO:0000256" key="6">
    <source>
        <dbReference type="ARBA" id="ARBA00023014"/>
    </source>
</evidence>
<dbReference type="Gene3D" id="1.10.10.1590">
    <property type="entry name" value="NADH-quinone oxidoreductase subunit E"/>
    <property type="match status" value="1"/>
</dbReference>
<dbReference type="GO" id="GO:0016491">
    <property type="term" value="F:oxidoreductase activity"/>
    <property type="evidence" value="ECO:0007669"/>
    <property type="project" value="UniProtKB-KW"/>
</dbReference>
<evidence type="ECO:0000256" key="5">
    <source>
        <dbReference type="ARBA" id="ARBA00023004"/>
    </source>
</evidence>
<dbReference type="InterPro" id="IPR041921">
    <property type="entry name" value="NuoE_N"/>
</dbReference>
<keyword evidence="12" id="KW-1185">Reference proteome</keyword>
<evidence type="ECO:0000256" key="8">
    <source>
        <dbReference type="ARBA" id="ARBA00032788"/>
    </source>
</evidence>
<dbReference type="Gene3D" id="3.40.30.10">
    <property type="entry name" value="Glutaredoxin"/>
    <property type="match status" value="1"/>
</dbReference>
<protein>
    <recommendedName>
        <fullName evidence="2">NADH-quinone oxidoreductase subunit E</fullName>
    </recommendedName>
    <alternativeName>
        <fullName evidence="7">NADH dehydrogenase I subunit E</fullName>
    </alternativeName>
    <alternativeName>
        <fullName evidence="8">NDH-1 subunit E</fullName>
    </alternativeName>
</protein>
<dbReference type="NCBIfam" id="NF005722">
    <property type="entry name" value="PRK07539.1-2"/>
    <property type="match status" value="1"/>
</dbReference>
<dbReference type="PROSITE" id="PS01099">
    <property type="entry name" value="COMPLEX1_24K"/>
    <property type="match status" value="1"/>
</dbReference>
<dbReference type="Pfam" id="PF01257">
    <property type="entry name" value="2Fe-2S_thioredx"/>
    <property type="match status" value="1"/>
</dbReference>
<keyword evidence="4" id="KW-0479">Metal-binding</keyword>
<keyword evidence="5" id="KW-0408">Iron</keyword>
<feature type="region of interest" description="Disordered" evidence="10">
    <location>
        <begin position="1"/>
        <end position="41"/>
    </location>
</feature>
<comment type="similarity">
    <text evidence="1">Belongs to the complex I 24 kDa subunit family.</text>
</comment>
<evidence type="ECO:0000256" key="3">
    <source>
        <dbReference type="ARBA" id="ARBA00022714"/>
    </source>
</evidence>
<dbReference type="EMBL" id="CP092418">
    <property type="protein sequence ID" value="USD22486.1"/>
    <property type="molecule type" value="Genomic_DNA"/>
</dbReference>
<dbReference type="PANTHER" id="PTHR10371:SF3">
    <property type="entry name" value="NADH DEHYDROGENASE [UBIQUINONE] FLAVOPROTEIN 2, MITOCHONDRIAL"/>
    <property type="match status" value="1"/>
</dbReference>
<comment type="cofactor">
    <cofactor evidence="9">
        <name>[2Fe-2S] cluster</name>
        <dbReference type="ChEBI" id="CHEBI:190135"/>
    </cofactor>
</comment>
<dbReference type="NCBIfam" id="TIGR01958">
    <property type="entry name" value="nuoE_fam"/>
    <property type="match status" value="1"/>
</dbReference>
<evidence type="ECO:0000256" key="7">
    <source>
        <dbReference type="ARBA" id="ARBA00031580"/>
    </source>
</evidence>
<dbReference type="InterPro" id="IPR042128">
    <property type="entry name" value="NuoE_dom"/>
</dbReference>
<accession>A0ABY4VE08</accession>
<keyword evidence="6" id="KW-0411">Iron-sulfur</keyword>
<proteinExistence type="inferred from homology"/>